<dbReference type="EMBL" id="HBIV01042952">
    <property type="protein sequence ID" value="CAE0678386.1"/>
    <property type="molecule type" value="Transcribed_RNA"/>
</dbReference>
<dbReference type="AlphaFoldDB" id="A0A6V3SMV1"/>
<name>A0A6V3SMV1_9EUKA</name>
<feature type="compositionally biased region" description="Basic and acidic residues" evidence="1">
    <location>
        <begin position="103"/>
        <end position="127"/>
    </location>
</feature>
<gene>
    <name evidence="3" type="ORF">LGLO00237_LOCUS30168</name>
</gene>
<accession>A0A6V3SMV1</accession>
<proteinExistence type="predicted"/>
<evidence type="ECO:0000256" key="1">
    <source>
        <dbReference type="SAM" id="MobiDB-lite"/>
    </source>
</evidence>
<evidence type="ECO:0000256" key="2">
    <source>
        <dbReference type="SAM" id="SignalP"/>
    </source>
</evidence>
<feature type="signal peptide" evidence="2">
    <location>
        <begin position="1"/>
        <end position="27"/>
    </location>
</feature>
<keyword evidence="2" id="KW-0732">Signal</keyword>
<protein>
    <submittedName>
        <fullName evidence="3">Uncharacterized protein</fullName>
    </submittedName>
</protein>
<sequence>MAAMSSSRLSSGAVFFAVLCTMLLCLALRKPTSVAGGITRRQVSRGLPLAGLCTTVTALKSRADLEFSRVSPEVRDRLKDRDDTITNSLSKIDFAEEVRKQQENLAKKGTSEYDNSCKPENPCRDPPKNAGEAMARLLSDINNAEMGMMSKEKLRRLGRDPDKFPNSVEQP</sequence>
<feature type="region of interest" description="Disordered" evidence="1">
    <location>
        <begin position="103"/>
        <end position="131"/>
    </location>
</feature>
<feature type="chain" id="PRO_5030161067" evidence="2">
    <location>
        <begin position="28"/>
        <end position="171"/>
    </location>
</feature>
<evidence type="ECO:0000313" key="3">
    <source>
        <dbReference type="EMBL" id="CAE0678386.1"/>
    </source>
</evidence>
<reference evidence="3" key="1">
    <citation type="submission" date="2021-01" db="EMBL/GenBank/DDBJ databases">
        <authorList>
            <person name="Corre E."/>
            <person name="Pelletier E."/>
            <person name="Niang G."/>
            <person name="Scheremetjew M."/>
            <person name="Finn R."/>
            <person name="Kale V."/>
            <person name="Holt S."/>
            <person name="Cochrane G."/>
            <person name="Meng A."/>
            <person name="Brown T."/>
            <person name="Cohen L."/>
        </authorList>
    </citation>
    <scope>NUCLEOTIDE SEQUENCE</scope>
    <source>
        <strain evidence="3">CCCM811</strain>
    </source>
</reference>
<organism evidence="3">
    <name type="scientific">Lotharella globosa</name>
    <dbReference type="NCBI Taxonomy" id="91324"/>
    <lineage>
        <taxon>Eukaryota</taxon>
        <taxon>Sar</taxon>
        <taxon>Rhizaria</taxon>
        <taxon>Cercozoa</taxon>
        <taxon>Chlorarachniophyceae</taxon>
        <taxon>Lotharella</taxon>
    </lineage>
</organism>